<proteinExistence type="predicted"/>
<feature type="transmembrane region" description="Helical" evidence="1">
    <location>
        <begin position="17"/>
        <end position="37"/>
    </location>
</feature>
<keyword evidence="1" id="KW-0472">Membrane</keyword>
<gene>
    <name evidence="2" type="ORF">CTLFYP3_00127</name>
</gene>
<keyword evidence="1" id="KW-0812">Transmembrane</keyword>
<accession>A0A6N3GUP0</accession>
<feature type="transmembrane region" description="Helical" evidence="1">
    <location>
        <begin position="141"/>
        <end position="163"/>
    </location>
</feature>
<feature type="transmembrane region" description="Helical" evidence="1">
    <location>
        <begin position="57"/>
        <end position="77"/>
    </location>
</feature>
<organism evidence="2">
    <name type="scientific">Clostridium tertium</name>
    <dbReference type="NCBI Taxonomy" id="1559"/>
    <lineage>
        <taxon>Bacteria</taxon>
        <taxon>Bacillati</taxon>
        <taxon>Bacillota</taxon>
        <taxon>Clostridia</taxon>
        <taxon>Eubacteriales</taxon>
        <taxon>Clostridiaceae</taxon>
        <taxon>Clostridium</taxon>
    </lineage>
</organism>
<feature type="transmembrane region" description="Helical" evidence="1">
    <location>
        <begin position="215"/>
        <end position="236"/>
    </location>
</feature>
<sequence length="241" mass="27508">MLNILANERLKLKRNKLLLVCTLIALIIPTLMILVDIKDKNSITAVMSGIEWLQRLVLPIQVIVYPVLSGFIITFLIQKEYTERTIINTLTAPTNRIKFLLCKYIIWTLWFLVITSGFLLITYAGYISLFGLKEFQSSINVITELCLKTGLLNLLSMSPLLIVCILQRNIFYPSLLFSCFVSGIGFAGLYWPENIRNLIPWSAVTSISLLDTQKLLPYISILICYFLGIIISSIYFKKQNL</sequence>
<evidence type="ECO:0000256" key="1">
    <source>
        <dbReference type="SAM" id="Phobius"/>
    </source>
</evidence>
<dbReference type="EMBL" id="CACRTO010000049">
    <property type="protein sequence ID" value="VYU68264.1"/>
    <property type="molecule type" value="Genomic_DNA"/>
</dbReference>
<name>A0A6N3GUP0_9CLOT</name>
<evidence type="ECO:0000313" key="2">
    <source>
        <dbReference type="EMBL" id="VYU68264.1"/>
    </source>
</evidence>
<dbReference type="AlphaFoldDB" id="A0A6N3GUP0"/>
<protein>
    <submittedName>
        <fullName evidence="2">ABC-2 family transporter protein</fullName>
    </submittedName>
</protein>
<dbReference type="Pfam" id="PF12730">
    <property type="entry name" value="ABC2_membrane_4"/>
    <property type="match status" value="1"/>
</dbReference>
<dbReference type="RefSeq" id="WP_421755831.1">
    <property type="nucleotide sequence ID" value="NZ_CACRTO010000049.1"/>
</dbReference>
<feature type="transmembrane region" description="Helical" evidence="1">
    <location>
        <begin position="170"/>
        <end position="191"/>
    </location>
</feature>
<reference evidence="2" key="1">
    <citation type="submission" date="2019-11" db="EMBL/GenBank/DDBJ databases">
        <authorList>
            <person name="Feng L."/>
        </authorList>
    </citation>
    <scope>NUCLEOTIDE SEQUENCE</scope>
    <source>
        <strain evidence="2">CTertiumLFYP3</strain>
    </source>
</reference>
<feature type="transmembrane region" description="Helical" evidence="1">
    <location>
        <begin position="104"/>
        <end position="129"/>
    </location>
</feature>
<keyword evidence="1" id="KW-1133">Transmembrane helix</keyword>